<keyword evidence="3" id="KW-1185">Reference proteome</keyword>
<accession>A0ABU1JGC9</accession>
<protein>
    <recommendedName>
        <fullName evidence="1">SnoaL-like domain-containing protein</fullName>
    </recommendedName>
</protein>
<sequence length="134" mass="14749">MSIEAIAANLAVVDAHIRGEAQDPASVMGLYTDDIVLEAPASGLVLTDKAAIQANYVRIFSSIADVEIEPLDRFATADRVVDDCIVRCRLTADGFADASYSVGERIELRLLHVFHMRDGKIAREQVFESWKRLA</sequence>
<dbReference type="Proteomes" id="UP001262410">
    <property type="component" value="Unassembled WGS sequence"/>
</dbReference>
<name>A0ABU1JGC9_9PROT</name>
<feature type="domain" description="SnoaL-like" evidence="1">
    <location>
        <begin position="20"/>
        <end position="123"/>
    </location>
</feature>
<dbReference type="RefSeq" id="WP_309791540.1">
    <property type="nucleotide sequence ID" value="NZ_JAVDPW010000001.1"/>
</dbReference>
<dbReference type="InterPro" id="IPR037401">
    <property type="entry name" value="SnoaL-like"/>
</dbReference>
<evidence type="ECO:0000313" key="3">
    <source>
        <dbReference type="Proteomes" id="UP001262410"/>
    </source>
</evidence>
<comment type="caution">
    <text evidence="2">The sequence shown here is derived from an EMBL/GenBank/DDBJ whole genome shotgun (WGS) entry which is preliminary data.</text>
</comment>
<dbReference type="EMBL" id="JAVDPW010000001">
    <property type="protein sequence ID" value="MDR6287671.1"/>
    <property type="molecule type" value="Genomic_DNA"/>
</dbReference>
<gene>
    <name evidence="2" type="ORF">E9232_000170</name>
</gene>
<reference evidence="2 3" key="1">
    <citation type="submission" date="2023-07" db="EMBL/GenBank/DDBJ databases">
        <title>Sorghum-associated microbial communities from plants grown in Nebraska, USA.</title>
        <authorList>
            <person name="Schachtman D."/>
        </authorList>
    </citation>
    <scope>NUCLEOTIDE SEQUENCE [LARGE SCALE GENOMIC DNA]</scope>
    <source>
        <strain evidence="2 3">584</strain>
    </source>
</reference>
<dbReference type="SUPFAM" id="SSF54427">
    <property type="entry name" value="NTF2-like"/>
    <property type="match status" value="1"/>
</dbReference>
<organism evidence="2 3">
    <name type="scientific">Inquilinus ginsengisoli</name>
    <dbReference type="NCBI Taxonomy" id="363840"/>
    <lineage>
        <taxon>Bacteria</taxon>
        <taxon>Pseudomonadati</taxon>
        <taxon>Pseudomonadota</taxon>
        <taxon>Alphaproteobacteria</taxon>
        <taxon>Rhodospirillales</taxon>
        <taxon>Rhodospirillaceae</taxon>
        <taxon>Inquilinus</taxon>
    </lineage>
</organism>
<proteinExistence type="predicted"/>
<dbReference type="Gene3D" id="3.10.450.50">
    <property type="match status" value="1"/>
</dbReference>
<evidence type="ECO:0000259" key="1">
    <source>
        <dbReference type="Pfam" id="PF12680"/>
    </source>
</evidence>
<dbReference type="Pfam" id="PF12680">
    <property type="entry name" value="SnoaL_2"/>
    <property type="match status" value="1"/>
</dbReference>
<evidence type="ECO:0000313" key="2">
    <source>
        <dbReference type="EMBL" id="MDR6287671.1"/>
    </source>
</evidence>
<dbReference type="InterPro" id="IPR032710">
    <property type="entry name" value="NTF2-like_dom_sf"/>
</dbReference>